<reference evidence="7 8" key="1">
    <citation type="journal article" date="2019" name="Int. J. Syst. Evol. Microbiol.">
        <title>The Global Catalogue of Microorganisms (GCM) 10K type strain sequencing project: providing services to taxonomists for standard genome sequencing and annotation.</title>
        <authorList>
            <consortium name="The Broad Institute Genomics Platform"/>
            <consortium name="The Broad Institute Genome Sequencing Center for Infectious Disease"/>
            <person name="Wu L."/>
            <person name="Ma J."/>
        </authorList>
    </citation>
    <scope>NUCLEOTIDE SEQUENCE [LARGE SCALE GENOMIC DNA]</scope>
    <source>
        <strain evidence="7 8">JCM 6833</strain>
    </source>
</reference>
<evidence type="ECO:0000259" key="5">
    <source>
        <dbReference type="Pfam" id="PF04542"/>
    </source>
</evidence>
<dbReference type="InterPro" id="IPR013325">
    <property type="entry name" value="RNA_pol_sigma_r2"/>
</dbReference>
<dbReference type="PANTHER" id="PTHR43133">
    <property type="entry name" value="RNA POLYMERASE ECF-TYPE SIGMA FACTO"/>
    <property type="match status" value="1"/>
</dbReference>
<organism evidence="7 8">
    <name type="scientific">Actinomadura fulvescens</name>
    <dbReference type="NCBI Taxonomy" id="46160"/>
    <lineage>
        <taxon>Bacteria</taxon>
        <taxon>Bacillati</taxon>
        <taxon>Actinomycetota</taxon>
        <taxon>Actinomycetes</taxon>
        <taxon>Streptosporangiales</taxon>
        <taxon>Thermomonosporaceae</taxon>
        <taxon>Actinomadura</taxon>
    </lineage>
</organism>
<dbReference type="NCBIfam" id="TIGR02937">
    <property type="entry name" value="sigma70-ECF"/>
    <property type="match status" value="1"/>
</dbReference>
<evidence type="ECO:0000259" key="6">
    <source>
        <dbReference type="Pfam" id="PF08281"/>
    </source>
</evidence>
<keyword evidence="2" id="KW-0805">Transcription regulation</keyword>
<keyword evidence="3" id="KW-0731">Sigma factor</keyword>
<dbReference type="RefSeq" id="WP_344538393.1">
    <property type="nucleotide sequence ID" value="NZ_BAAATD010000001.1"/>
</dbReference>
<evidence type="ECO:0000256" key="4">
    <source>
        <dbReference type="ARBA" id="ARBA00023163"/>
    </source>
</evidence>
<name>A0ABN3PDZ3_9ACTN</name>
<sequence>MGPPGDDALLHQRVVSGDESALAELYDLLSPLVYGLAFRVTRDRAIAEDITQEVFLTFWEKPLAFDPGRGTLRAWLTTIAHRRAVDHVRAEERKKASHVGPRLFEREPAPMEDSVLDAEASARVRQAVRSLPAEQREALEMAYWGGRTYRQVAERLGLPEGTVKSRIRQALRQLAGMLAEEGVR</sequence>
<proteinExistence type="inferred from homology"/>
<dbReference type="Proteomes" id="UP001501509">
    <property type="component" value="Unassembled WGS sequence"/>
</dbReference>
<dbReference type="SUPFAM" id="SSF88659">
    <property type="entry name" value="Sigma3 and sigma4 domains of RNA polymerase sigma factors"/>
    <property type="match status" value="1"/>
</dbReference>
<dbReference type="CDD" id="cd06171">
    <property type="entry name" value="Sigma70_r4"/>
    <property type="match status" value="1"/>
</dbReference>
<dbReference type="InterPro" id="IPR039425">
    <property type="entry name" value="RNA_pol_sigma-70-like"/>
</dbReference>
<dbReference type="InterPro" id="IPR014284">
    <property type="entry name" value="RNA_pol_sigma-70_dom"/>
</dbReference>
<keyword evidence="8" id="KW-1185">Reference proteome</keyword>
<dbReference type="Pfam" id="PF04542">
    <property type="entry name" value="Sigma70_r2"/>
    <property type="match status" value="1"/>
</dbReference>
<accession>A0ABN3PDZ3</accession>
<comment type="caution">
    <text evidence="7">The sequence shown here is derived from an EMBL/GenBank/DDBJ whole genome shotgun (WGS) entry which is preliminary data.</text>
</comment>
<dbReference type="Gene3D" id="1.10.1740.10">
    <property type="match status" value="1"/>
</dbReference>
<dbReference type="EMBL" id="BAAATD010000001">
    <property type="protein sequence ID" value="GAA2581042.1"/>
    <property type="molecule type" value="Genomic_DNA"/>
</dbReference>
<evidence type="ECO:0000313" key="7">
    <source>
        <dbReference type="EMBL" id="GAA2581042.1"/>
    </source>
</evidence>
<dbReference type="Gene3D" id="1.10.10.10">
    <property type="entry name" value="Winged helix-like DNA-binding domain superfamily/Winged helix DNA-binding domain"/>
    <property type="match status" value="1"/>
</dbReference>
<feature type="domain" description="RNA polymerase sigma-70 region 2" evidence="5">
    <location>
        <begin position="25"/>
        <end position="93"/>
    </location>
</feature>
<feature type="domain" description="RNA polymerase sigma factor 70 region 4 type 2" evidence="6">
    <location>
        <begin position="123"/>
        <end position="174"/>
    </location>
</feature>
<evidence type="ECO:0000313" key="8">
    <source>
        <dbReference type="Proteomes" id="UP001501509"/>
    </source>
</evidence>
<keyword evidence="4" id="KW-0804">Transcription</keyword>
<evidence type="ECO:0000256" key="3">
    <source>
        <dbReference type="ARBA" id="ARBA00023082"/>
    </source>
</evidence>
<dbReference type="InterPro" id="IPR013249">
    <property type="entry name" value="RNA_pol_sigma70_r4_t2"/>
</dbReference>
<comment type="similarity">
    <text evidence="1">Belongs to the sigma-70 factor family. ECF subfamily.</text>
</comment>
<dbReference type="InterPro" id="IPR013324">
    <property type="entry name" value="RNA_pol_sigma_r3/r4-like"/>
</dbReference>
<dbReference type="InterPro" id="IPR007627">
    <property type="entry name" value="RNA_pol_sigma70_r2"/>
</dbReference>
<dbReference type="Pfam" id="PF08281">
    <property type="entry name" value="Sigma70_r4_2"/>
    <property type="match status" value="1"/>
</dbReference>
<dbReference type="PANTHER" id="PTHR43133:SF62">
    <property type="entry name" value="RNA POLYMERASE SIGMA FACTOR SIGZ"/>
    <property type="match status" value="1"/>
</dbReference>
<evidence type="ECO:0000256" key="1">
    <source>
        <dbReference type="ARBA" id="ARBA00010641"/>
    </source>
</evidence>
<protein>
    <submittedName>
        <fullName evidence="7">Sigma-70 family RNA polymerase sigma factor SigK</fullName>
    </submittedName>
</protein>
<dbReference type="SUPFAM" id="SSF88946">
    <property type="entry name" value="Sigma2 domain of RNA polymerase sigma factors"/>
    <property type="match status" value="1"/>
</dbReference>
<dbReference type="InterPro" id="IPR036388">
    <property type="entry name" value="WH-like_DNA-bd_sf"/>
</dbReference>
<evidence type="ECO:0000256" key="2">
    <source>
        <dbReference type="ARBA" id="ARBA00023015"/>
    </source>
</evidence>
<gene>
    <name evidence="7" type="primary">sigK</name>
    <name evidence="7" type="ORF">GCM10010411_12000</name>
</gene>